<organism evidence="1">
    <name type="scientific">marine sediment metagenome</name>
    <dbReference type="NCBI Taxonomy" id="412755"/>
    <lineage>
        <taxon>unclassified sequences</taxon>
        <taxon>metagenomes</taxon>
        <taxon>ecological metagenomes</taxon>
    </lineage>
</organism>
<dbReference type="AlphaFoldDB" id="A0A0F9H079"/>
<comment type="caution">
    <text evidence="1">The sequence shown here is derived from an EMBL/GenBank/DDBJ whole genome shotgun (WGS) entry which is preliminary data.</text>
</comment>
<dbReference type="EMBL" id="LAZR01026440">
    <property type="protein sequence ID" value="KKL68737.1"/>
    <property type="molecule type" value="Genomic_DNA"/>
</dbReference>
<evidence type="ECO:0000313" key="1">
    <source>
        <dbReference type="EMBL" id="KKL68737.1"/>
    </source>
</evidence>
<accession>A0A0F9H079</accession>
<proteinExistence type="predicted"/>
<protein>
    <submittedName>
        <fullName evidence="1">Uncharacterized protein</fullName>
    </submittedName>
</protein>
<name>A0A0F9H079_9ZZZZ</name>
<sequence length="60" mass="6745">MGVRVVLNRMGSDGVTPVSHIFTEVDRWAHSKSQKFLLLMTGKDVMVEFAVDAVESVEFF</sequence>
<reference evidence="1" key="1">
    <citation type="journal article" date="2015" name="Nature">
        <title>Complex archaea that bridge the gap between prokaryotes and eukaryotes.</title>
        <authorList>
            <person name="Spang A."/>
            <person name="Saw J.H."/>
            <person name="Jorgensen S.L."/>
            <person name="Zaremba-Niedzwiedzka K."/>
            <person name="Martijn J."/>
            <person name="Lind A.E."/>
            <person name="van Eijk R."/>
            <person name="Schleper C."/>
            <person name="Guy L."/>
            <person name="Ettema T.J."/>
        </authorList>
    </citation>
    <scope>NUCLEOTIDE SEQUENCE</scope>
</reference>
<gene>
    <name evidence="1" type="ORF">LCGC14_2121950</name>
</gene>